<feature type="compositionally biased region" description="Polar residues" evidence="1">
    <location>
        <begin position="7"/>
        <end position="18"/>
    </location>
</feature>
<gene>
    <name evidence="2" type="ORF">MMA15_04610</name>
</gene>
<name>A0ABS9STY1_9ACTN</name>
<evidence type="ECO:0000313" key="2">
    <source>
        <dbReference type="EMBL" id="MCH6159724.1"/>
    </source>
</evidence>
<dbReference type="RefSeq" id="WP_241057688.1">
    <property type="nucleotide sequence ID" value="NZ_JAKWJU010000002.1"/>
</dbReference>
<reference evidence="2" key="2">
    <citation type="journal article" date="2023" name="Int. J. Syst. Evol. Microbiol.">
        <title>Streptomyces marispadix sp. nov., isolated from marine beach sediment of the Northern Coast of Portugal.</title>
        <authorList>
            <person name="dos Santos J.D.N."/>
            <person name="Vitorino I.R."/>
            <person name="Kallscheuer N."/>
            <person name="Srivastava A."/>
            <person name="Krautwurst S."/>
            <person name="Marz M."/>
            <person name="Jogler C."/>
            <person name="Lobo Da Cunha A."/>
            <person name="Catita J."/>
            <person name="Goncalves H."/>
            <person name="Gonzalez I."/>
            <person name="Reyes F."/>
            <person name="Lage O.M."/>
        </authorList>
    </citation>
    <scope>NUCLEOTIDE SEQUENCE</scope>
    <source>
        <strain evidence="2">M600PL45_2</strain>
    </source>
</reference>
<evidence type="ECO:0000313" key="3">
    <source>
        <dbReference type="Proteomes" id="UP001166784"/>
    </source>
</evidence>
<evidence type="ECO:0000256" key="1">
    <source>
        <dbReference type="SAM" id="MobiDB-lite"/>
    </source>
</evidence>
<feature type="region of interest" description="Disordered" evidence="1">
    <location>
        <begin position="1"/>
        <end position="48"/>
    </location>
</feature>
<reference evidence="2" key="1">
    <citation type="submission" date="2022-03" db="EMBL/GenBank/DDBJ databases">
        <authorList>
            <person name="Santos J.D.N."/>
            <person name="Kallscheuer N."/>
            <person name="Jogler C."/>
            <person name="Lage O.M."/>
        </authorList>
    </citation>
    <scope>NUCLEOTIDE SEQUENCE</scope>
    <source>
        <strain evidence="2">M600PL45_2</strain>
    </source>
</reference>
<dbReference type="Pfam" id="PF03747">
    <property type="entry name" value="ADP_ribosyl_GH"/>
    <property type="match status" value="1"/>
</dbReference>
<feature type="region of interest" description="Disordered" evidence="1">
    <location>
        <begin position="415"/>
        <end position="470"/>
    </location>
</feature>
<dbReference type="Gene3D" id="1.10.4080.10">
    <property type="entry name" value="ADP-ribosylation/Crystallin J1"/>
    <property type="match status" value="1"/>
</dbReference>
<dbReference type="PANTHER" id="PTHR16222:SF12">
    <property type="entry name" value="ADP-RIBOSYLGLYCOHYDROLASE-RELATED"/>
    <property type="match status" value="1"/>
</dbReference>
<dbReference type="InterPro" id="IPR005502">
    <property type="entry name" value="Ribosyl_crysJ1"/>
</dbReference>
<protein>
    <submittedName>
        <fullName evidence="2">ADP-ribosylglycohydrolase family protein</fullName>
    </submittedName>
</protein>
<organism evidence="2 3">
    <name type="scientific">Streptomyces marispadix</name>
    <dbReference type="NCBI Taxonomy" id="2922868"/>
    <lineage>
        <taxon>Bacteria</taxon>
        <taxon>Bacillati</taxon>
        <taxon>Actinomycetota</taxon>
        <taxon>Actinomycetes</taxon>
        <taxon>Kitasatosporales</taxon>
        <taxon>Streptomycetaceae</taxon>
        <taxon>Streptomyces</taxon>
    </lineage>
</organism>
<accession>A0ABS9STY1</accession>
<dbReference type="PANTHER" id="PTHR16222">
    <property type="entry name" value="ADP-RIBOSYLGLYCOHYDROLASE"/>
    <property type="match status" value="1"/>
</dbReference>
<sequence length="470" mass="48565">MRPTPISAPTTASASTGPSGEAPSDTCAGESADKSASPDASTGTPTLEDRVTGCLVGAAVGDALGGPVEGWSPEQIVERHGGRVEGIVGPFYEDWRNARPIAPYHKGDGHVTDDTLMTHALVRVYEKVRDHLGAYDVAEHLVPDLMGDPRWIPELEAEALPLQRLFLAEKWIVARLHYGHADPREAGTGNIVNCGAAMYMAPVGLVNAGNPAGAYAEALDVAGAHQSSYGREAAGVFAAAVASACGPGATPQSVVEDVLALAKDGTREAIAAVCEVAAGYGAFEEALKPLRDAVAPYDTVGPEYRNPSLGARRPSRLHSIEELPVALGMLLVGGGDFRRTVLGSVNYGRDCDSIATMSGAVVGAMRGADAVPEEWGTEVARASRLDLHAPAASLAKVAREVFERDLGRRRAHEAAFRAIAPDDDGEANPGRSGGSSAQAPQETDGARATGTGDARTSGAPGAPRTAEDGS</sequence>
<dbReference type="SUPFAM" id="SSF101478">
    <property type="entry name" value="ADP-ribosylglycohydrolase"/>
    <property type="match status" value="1"/>
</dbReference>
<dbReference type="Proteomes" id="UP001166784">
    <property type="component" value="Unassembled WGS sequence"/>
</dbReference>
<dbReference type="InterPro" id="IPR036705">
    <property type="entry name" value="Ribosyl_crysJ1_sf"/>
</dbReference>
<comment type="caution">
    <text evidence="2">The sequence shown here is derived from an EMBL/GenBank/DDBJ whole genome shotgun (WGS) entry which is preliminary data.</text>
</comment>
<dbReference type="EMBL" id="JAKWJU010000002">
    <property type="protein sequence ID" value="MCH6159724.1"/>
    <property type="molecule type" value="Genomic_DNA"/>
</dbReference>
<dbReference type="InterPro" id="IPR050792">
    <property type="entry name" value="ADP-ribosylglycohydrolase"/>
</dbReference>
<keyword evidence="3" id="KW-1185">Reference proteome</keyword>
<proteinExistence type="predicted"/>